<dbReference type="Proteomes" id="UP001501251">
    <property type="component" value="Unassembled WGS sequence"/>
</dbReference>
<proteinExistence type="inferred from homology"/>
<dbReference type="EMBL" id="BAABAQ010000013">
    <property type="protein sequence ID" value="GAA4203898.1"/>
    <property type="molecule type" value="Genomic_DNA"/>
</dbReference>
<evidence type="ECO:0000313" key="2">
    <source>
        <dbReference type="EMBL" id="GAA4203898.1"/>
    </source>
</evidence>
<dbReference type="Gene3D" id="3.40.30.10">
    <property type="entry name" value="Glutaredoxin"/>
    <property type="match status" value="1"/>
</dbReference>
<evidence type="ECO:0000313" key="3">
    <source>
        <dbReference type="Proteomes" id="UP001501251"/>
    </source>
</evidence>
<name>A0ABP8BD83_9ACTN</name>
<organism evidence="2 3">
    <name type="scientific">Streptosporangium oxazolinicum</name>
    <dbReference type="NCBI Taxonomy" id="909287"/>
    <lineage>
        <taxon>Bacteria</taxon>
        <taxon>Bacillati</taxon>
        <taxon>Actinomycetota</taxon>
        <taxon>Actinomycetes</taxon>
        <taxon>Streptosporangiales</taxon>
        <taxon>Streptosporangiaceae</taxon>
        <taxon>Streptosporangium</taxon>
    </lineage>
</organism>
<comment type="similarity">
    <text evidence="1">Belongs to the bacilliredoxin family.</text>
</comment>
<gene>
    <name evidence="2" type="ORF">GCM10022252_62220</name>
</gene>
<evidence type="ECO:0000256" key="1">
    <source>
        <dbReference type="ARBA" id="ARBA00038305"/>
    </source>
</evidence>
<dbReference type="InterPro" id="IPR009474">
    <property type="entry name" value="BrxB/BrxA"/>
</dbReference>
<dbReference type="Pfam" id="PF06491">
    <property type="entry name" value="Disulph_isomer"/>
    <property type="match status" value="1"/>
</dbReference>
<comment type="caution">
    <text evidence="2">The sequence shown here is derived from an EMBL/GenBank/DDBJ whole genome shotgun (WGS) entry which is preliminary data.</text>
</comment>
<keyword evidence="3" id="KW-1185">Reference proteome</keyword>
<reference evidence="3" key="1">
    <citation type="journal article" date="2019" name="Int. J. Syst. Evol. Microbiol.">
        <title>The Global Catalogue of Microorganisms (GCM) 10K type strain sequencing project: providing services to taxonomists for standard genome sequencing and annotation.</title>
        <authorList>
            <consortium name="The Broad Institute Genomics Platform"/>
            <consortium name="The Broad Institute Genome Sequencing Center for Infectious Disease"/>
            <person name="Wu L."/>
            <person name="Ma J."/>
        </authorList>
    </citation>
    <scope>NUCLEOTIDE SEQUENCE [LARGE SCALE GENOMIC DNA]</scope>
    <source>
        <strain evidence="3">JCM 17388</strain>
    </source>
</reference>
<protein>
    <submittedName>
        <fullName evidence="2">Uncharacterized protein</fullName>
    </submittedName>
</protein>
<accession>A0ABP8BD83</accession>
<sequence length="53" mass="5972">MQSHMADTPPSHPSIALFKEGEFVHYIARFQMEGQDVETVAADLRTLIDAHCE</sequence>